<dbReference type="Proteomes" id="UP000000768">
    <property type="component" value="Chromosome 5"/>
</dbReference>
<dbReference type="InParanoid" id="A0A1B6PRU4"/>
<evidence type="ECO:0000313" key="3">
    <source>
        <dbReference type="Proteomes" id="UP000000768"/>
    </source>
</evidence>
<feature type="compositionally biased region" description="Basic and acidic residues" evidence="1">
    <location>
        <begin position="145"/>
        <end position="154"/>
    </location>
</feature>
<name>A0A1B6PRU4_SORBI</name>
<protein>
    <submittedName>
        <fullName evidence="2">Uncharacterized protein</fullName>
    </submittedName>
</protein>
<dbReference type="AlphaFoldDB" id="A0A1B6PRU4"/>
<accession>A0A1B6PRU4</accession>
<feature type="region of interest" description="Disordered" evidence="1">
    <location>
        <begin position="113"/>
        <end position="160"/>
    </location>
</feature>
<dbReference type="EMBL" id="CM000764">
    <property type="protein sequence ID" value="KXG28375.1"/>
    <property type="molecule type" value="Genomic_DNA"/>
</dbReference>
<sequence>MWVHGSASCDPTPLAPMHNPCEKNISPHPVLERQESNHGSKGLTASPIVTLTVPPPARLPRILARRRLPLCMRSPPHTPSILPAPLLCRSPCDPHHIGVCICVPDPARPHLDPFTGDEDLRQQKLGGRPHVPPPDPARSTTRPDQATREPERRHQGLLPRHRSWIQVLANYQHPQRCP</sequence>
<evidence type="ECO:0000313" key="2">
    <source>
        <dbReference type="EMBL" id="KXG28375.1"/>
    </source>
</evidence>
<reference evidence="2 3" key="1">
    <citation type="journal article" date="2009" name="Nature">
        <title>The Sorghum bicolor genome and the diversification of grasses.</title>
        <authorList>
            <person name="Paterson A.H."/>
            <person name="Bowers J.E."/>
            <person name="Bruggmann R."/>
            <person name="Dubchak I."/>
            <person name="Grimwood J."/>
            <person name="Gundlach H."/>
            <person name="Haberer G."/>
            <person name="Hellsten U."/>
            <person name="Mitros T."/>
            <person name="Poliakov A."/>
            <person name="Schmutz J."/>
            <person name="Spannagl M."/>
            <person name="Tang H."/>
            <person name="Wang X."/>
            <person name="Wicker T."/>
            <person name="Bharti A.K."/>
            <person name="Chapman J."/>
            <person name="Feltus F.A."/>
            <person name="Gowik U."/>
            <person name="Grigoriev I.V."/>
            <person name="Lyons E."/>
            <person name="Maher C.A."/>
            <person name="Martis M."/>
            <person name="Narechania A."/>
            <person name="Otillar R.P."/>
            <person name="Penning B.W."/>
            <person name="Salamov A.A."/>
            <person name="Wang Y."/>
            <person name="Zhang L."/>
            <person name="Carpita N.C."/>
            <person name="Freeling M."/>
            <person name="Gingle A.R."/>
            <person name="Hash C.T."/>
            <person name="Keller B."/>
            <person name="Klein P."/>
            <person name="Kresovich S."/>
            <person name="McCann M.C."/>
            <person name="Ming R."/>
            <person name="Peterson D.G."/>
            <person name="Mehboob-ur-Rahman"/>
            <person name="Ware D."/>
            <person name="Westhoff P."/>
            <person name="Mayer K.F."/>
            <person name="Messing J."/>
            <person name="Rokhsar D.S."/>
        </authorList>
    </citation>
    <scope>NUCLEOTIDE SEQUENCE [LARGE SCALE GENOMIC DNA]</scope>
    <source>
        <strain evidence="3">cv. BTx623</strain>
    </source>
</reference>
<keyword evidence="3" id="KW-1185">Reference proteome</keyword>
<evidence type="ECO:0000256" key="1">
    <source>
        <dbReference type="SAM" id="MobiDB-lite"/>
    </source>
</evidence>
<reference evidence="3" key="2">
    <citation type="journal article" date="2018" name="Plant J.">
        <title>The Sorghum bicolor reference genome: improved assembly, gene annotations, a transcriptome atlas, and signatures of genome organization.</title>
        <authorList>
            <person name="McCormick R.F."/>
            <person name="Truong S.K."/>
            <person name="Sreedasyam A."/>
            <person name="Jenkins J."/>
            <person name="Shu S."/>
            <person name="Sims D."/>
            <person name="Kennedy M."/>
            <person name="Amirebrahimi M."/>
            <person name="Weers B.D."/>
            <person name="McKinley B."/>
            <person name="Mattison A."/>
            <person name="Morishige D.T."/>
            <person name="Grimwood J."/>
            <person name="Schmutz J."/>
            <person name="Mullet J.E."/>
        </authorList>
    </citation>
    <scope>NUCLEOTIDE SEQUENCE [LARGE SCALE GENOMIC DNA]</scope>
    <source>
        <strain evidence="3">cv. BTx623</strain>
    </source>
</reference>
<organism evidence="2 3">
    <name type="scientific">Sorghum bicolor</name>
    <name type="common">Sorghum</name>
    <name type="synonym">Sorghum vulgare</name>
    <dbReference type="NCBI Taxonomy" id="4558"/>
    <lineage>
        <taxon>Eukaryota</taxon>
        <taxon>Viridiplantae</taxon>
        <taxon>Streptophyta</taxon>
        <taxon>Embryophyta</taxon>
        <taxon>Tracheophyta</taxon>
        <taxon>Spermatophyta</taxon>
        <taxon>Magnoliopsida</taxon>
        <taxon>Liliopsida</taxon>
        <taxon>Poales</taxon>
        <taxon>Poaceae</taxon>
        <taxon>PACMAD clade</taxon>
        <taxon>Panicoideae</taxon>
        <taxon>Andropogonodae</taxon>
        <taxon>Andropogoneae</taxon>
        <taxon>Sorghinae</taxon>
        <taxon>Sorghum</taxon>
    </lineage>
</organism>
<gene>
    <name evidence="2" type="ORF">SORBI_3005G115400</name>
</gene>
<proteinExistence type="predicted"/>
<dbReference type="Gramene" id="KXG28375">
    <property type="protein sequence ID" value="KXG28375"/>
    <property type="gene ID" value="SORBI_3005G115400"/>
</dbReference>